<evidence type="ECO:0000313" key="1">
    <source>
        <dbReference type="EMBL" id="MDO7786005.1"/>
    </source>
</evidence>
<proteinExistence type="predicted"/>
<reference evidence="1" key="2">
    <citation type="submission" date="2023-03" db="EMBL/GenBank/DDBJ databases">
        <authorList>
            <person name="Zhang Z."/>
        </authorList>
    </citation>
    <scope>NUCLEOTIDE SEQUENCE</scope>
    <source>
        <strain evidence="1">DSA</strain>
    </source>
</reference>
<protein>
    <submittedName>
        <fullName evidence="1">Uncharacterized protein</fullName>
    </submittedName>
</protein>
<keyword evidence="2" id="KW-1185">Reference proteome</keyword>
<evidence type="ECO:0000313" key="2">
    <source>
        <dbReference type="Proteomes" id="UP001172911"/>
    </source>
</evidence>
<reference evidence="1" key="1">
    <citation type="journal article" date="2023" name="J. Hazard. Mater.">
        <title>Anaerobic biodegradation of pyrene and benzo[a]pyrene by a new sulfate-reducing Desulforamulus aquiferis strain DSA.</title>
        <authorList>
            <person name="Zhang Z."/>
            <person name="Sun J."/>
            <person name="Gong X."/>
            <person name="Wang C."/>
            <person name="Wang H."/>
        </authorList>
    </citation>
    <scope>NUCLEOTIDE SEQUENCE</scope>
    <source>
        <strain evidence="1">DSA</strain>
    </source>
</reference>
<name>A0AAW7Z8X2_9FIRM</name>
<accession>A0AAW7Z8X2</accession>
<gene>
    <name evidence="1" type="ORF">P6N53_02030</name>
</gene>
<sequence length="110" mass="12695">MKIGNLEKPTYNHIREIFISLIEELSGSRPITEDLWSSISDEETREKIIKEFVRRMEQAYSFEIVLKESLKDREGSVESVAGELYHVFSTMFLVEAINSKLRAGQGNIEI</sequence>
<dbReference type="Proteomes" id="UP001172911">
    <property type="component" value="Unassembled WGS sequence"/>
</dbReference>
<comment type="caution">
    <text evidence="1">The sequence shown here is derived from an EMBL/GenBank/DDBJ whole genome shotgun (WGS) entry which is preliminary data.</text>
</comment>
<organism evidence="1 2">
    <name type="scientific">Desulforamulus aquiferis</name>
    <dbReference type="NCBI Taxonomy" id="1397668"/>
    <lineage>
        <taxon>Bacteria</taxon>
        <taxon>Bacillati</taxon>
        <taxon>Bacillota</taxon>
        <taxon>Clostridia</taxon>
        <taxon>Eubacteriales</taxon>
        <taxon>Peptococcaceae</taxon>
        <taxon>Desulforamulus</taxon>
    </lineage>
</organism>
<dbReference type="RefSeq" id="WP_304540755.1">
    <property type="nucleotide sequence ID" value="NZ_JARPTC010000002.1"/>
</dbReference>
<dbReference type="EMBL" id="JARPTC010000002">
    <property type="protein sequence ID" value="MDO7786005.1"/>
    <property type="molecule type" value="Genomic_DNA"/>
</dbReference>
<dbReference type="AlphaFoldDB" id="A0AAW7Z8X2"/>